<dbReference type="PANTHER" id="PTHR36078">
    <property type="entry name" value="BNACNNG21220D PROTEIN"/>
    <property type="match status" value="1"/>
</dbReference>
<name>A0ABP1AAS4_9BRYO</name>
<protein>
    <submittedName>
        <fullName evidence="2">Uncharacterized protein</fullName>
    </submittedName>
</protein>
<evidence type="ECO:0000313" key="3">
    <source>
        <dbReference type="Proteomes" id="UP001497522"/>
    </source>
</evidence>
<evidence type="ECO:0000313" key="2">
    <source>
        <dbReference type="EMBL" id="CAK9859636.1"/>
    </source>
</evidence>
<evidence type="ECO:0000256" key="1">
    <source>
        <dbReference type="SAM" id="MobiDB-lite"/>
    </source>
</evidence>
<sequence>METASAAPPPLPPPPPPPPLPPPAAAASAAAASVVMTTGPARPASATEDAALEAAAYSAKYRKYERDYLRRLNSLYFSGATADSAGQLFESTTTIDDFVIKESKENPLKKFLASSALSSRVSPTTNQGPSETDVKVPSANQKAQRSTPEGNRKSMGRGK</sequence>
<dbReference type="Proteomes" id="UP001497522">
    <property type="component" value="Chromosome 10"/>
</dbReference>
<dbReference type="EMBL" id="OZ023711">
    <property type="protein sequence ID" value="CAK9859636.1"/>
    <property type="molecule type" value="Genomic_DNA"/>
</dbReference>
<dbReference type="PANTHER" id="PTHR36078:SF2">
    <property type="entry name" value="OS09G0473966 PROTEIN"/>
    <property type="match status" value="1"/>
</dbReference>
<feature type="compositionally biased region" description="Polar residues" evidence="1">
    <location>
        <begin position="138"/>
        <end position="149"/>
    </location>
</feature>
<organism evidence="2 3">
    <name type="scientific">Sphagnum jensenii</name>
    <dbReference type="NCBI Taxonomy" id="128206"/>
    <lineage>
        <taxon>Eukaryota</taxon>
        <taxon>Viridiplantae</taxon>
        <taxon>Streptophyta</taxon>
        <taxon>Embryophyta</taxon>
        <taxon>Bryophyta</taxon>
        <taxon>Sphagnophytina</taxon>
        <taxon>Sphagnopsida</taxon>
        <taxon>Sphagnales</taxon>
        <taxon>Sphagnaceae</taxon>
        <taxon>Sphagnum</taxon>
    </lineage>
</organism>
<keyword evidence="3" id="KW-1185">Reference proteome</keyword>
<feature type="compositionally biased region" description="Polar residues" evidence="1">
    <location>
        <begin position="120"/>
        <end position="130"/>
    </location>
</feature>
<feature type="region of interest" description="Disordered" evidence="1">
    <location>
        <begin position="112"/>
        <end position="159"/>
    </location>
</feature>
<feature type="region of interest" description="Disordered" evidence="1">
    <location>
        <begin position="1"/>
        <end position="25"/>
    </location>
</feature>
<gene>
    <name evidence="2" type="ORF">CSSPJE1EN2_LOCUS2631</name>
</gene>
<feature type="compositionally biased region" description="Pro residues" evidence="1">
    <location>
        <begin position="7"/>
        <end position="24"/>
    </location>
</feature>
<accession>A0ABP1AAS4</accession>
<reference evidence="2" key="1">
    <citation type="submission" date="2024-03" db="EMBL/GenBank/DDBJ databases">
        <authorList>
            <consortium name="ELIXIR-Norway"/>
            <consortium name="Elixir Norway"/>
        </authorList>
    </citation>
    <scope>NUCLEOTIDE SEQUENCE</scope>
</reference>
<proteinExistence type="predicted"/>